<dbReference type="InterPro" id="IPR000182">
    <property type="entry name" value="GNAT_dom"/>
</dbReference>
<keyword evidence="4" id="KW-1185">Reference proteome</keyword>
<sequence length="171" mass="18246">MSVVASPVSPSSLAADDRKRHRPPGPLLGFAPADAERILAHLVALDVDDRFLRFGYGIGDEGIARYVARIDFARDHVHGLTDAGGRVVALAHMAVRDGEVDFGLSVAPAWRRRGWGRTLFAHVVELAPLLRAQRVLCHSISPAVLHMAGASGFRRVGGNPAAPLVLDIPVG</sequence>
<dbReference type="eggNOG" id="COG0456">
    <property type="taxonomic scope" value="Bacteria"/>
</dbReference>
<dbReference type="OrthoDB" id="9178559at2"/>
<dbReference type="STRING" id="85643.Tmz1t_2843"/>
<name>C4KAL6_THASP</name>
<keyword evidence="3" id="KW-0808">Transferase</keyword>
<dbReference type="SUPFAM" id="SSF55729">
    <property type="entry name" value="Acyl-CoA N-acyltransferases (Nat)"/>
    <property type="match status" value="1"/>
</dbReference>
<dbReference type="CDD" id="cd04301">
    <property type="entry name" value="NAT_SF"/>
    <property type="match status" value="1"/>
</dbReference>
<proteinExistence type="predicted"/>
<evidence type="ECO:0000259" key="2">
    <source>
        <dbReference type="Pfam" id="PF00583"/>
    </source>
</evidence>
<dbReference type="AlphaFoldDB" id="C4KAL6"/>
<evidence type="ECO:0000256" key="1">
    <source>
        <dbReference type="SAM" id="MobiDB-lite"/>
    </source>
</evidence>
<reference evidence="4" key="1">
    <citation type="submission" date="2009-05" db="EMBL/GenBank/DDBJ databases">
        <title>Complete sequence of chromosome of Thauera sp. MZ1T.</title>
        <authorList>
            <consortium name="US DOE Joint Genome Institute"/>
            <person name="Lucas S."/>
            <person name="Copeland A."/>
            <person name="Lapidus A."/>
            <person name="Glavina del Rio T."/>
            <person name="Dalin E."/>
            <person name="Tice H."/>
            <person name="Bruce D."/>
            <person name="Goodwin L."/>
            <person name="Pitluck S."/>
            <person name="Sims D."/>
            <person name="Brettin T."/>
            <person name="Detter J.C."/>
            <person name="Han C."/>
            <person name="Larimer F."/>
            <person name="Land M."/>
            <person name="Hauser L."/>
            <person name="Kyrpides N."/>
            <person name="Mikhailova N."/>
            <person name="Sayler G.S."/>
        </authorList>
    </citation>
    <scope>NUCLEOTIDE SEQUENCE [LARGE SCALE GENOMIC DNA]</scope>
    <source>
        <strain evidence="4">MZ1T</strain>
    </source>
</reference>
<feature type="compositionally biased region" description="Low complexity" evidence="1">
    <location>
        <begin position="1"/>
        <end position="14"/>
    </location>
</feature>
<evidence type="ECO:0000313" key="4">
    <source>
        <dbReference type="Proteomes" id="UP000002186"/>
    </source>
</evidence>
<organism evidence="3 4">
    <name type="scientific">Thauera aminoaromatica</name>
    <dbReference type="NCBI Taxonomy" id="164330"/>
    <lineage>
        <taxon>Bacteria</taxon>
        <taxon>Pseudomonadati</taxon>
        <taxon>Pseudomonadota</taxon>
        <taxon>Betaproteobacteria</taxon>
        <taxon>Rhodocyclales</taxon>
        <taxon>Zoogloeaceae</taxon>
        <taxon>Thauera</taxon>
    </lineage>
</organism>
<gene>
    <name evidence="3" type="ordered locus">Tmz1t_2843</name>
</gene>
<dbReference type="GO" id="GO:0016747">
    <property type="term" value="F:acyltransferase activity, transferring groups other than amino-acyl groups"/>
    <property type="evidence" value="ECO:0007669"/>
    <property type="project" value="InterPro"/>
</dbReference>
<dbReference type="Gene3D" id="3.40.630.30">
    <property type="match status" value="1"/>
</dbReference>
<dbReference type="HOGENOM" id="CLU_1562133_0_0_4"/>
<dbReference type="Proteomes" id="UP000002186">
    <property type="component" value="Chromosome"/>
</dbReference>
<accession>C4KAL6</accession>
<protein>
    <submittedName>
        <fullName evidence="3">GCN5-related N-acetyltransferase</fullName>
    </submittedName>
</protein>
<reference evidence="3 4" key="2">
    <citation type="journal article" date="2012" name="Stand. Genomic Sci.">
        <title>Complete genome sequence of Thauera aminoaromatica strain MZ1T.</title>
        <authorList>
            <person name="Jiang K."/>
            <person name="Sanseverino J."/>
            <person name="Chauhan A."/>
            <person name="Lucas S."/>
            <person name="Copeland A."/>
            <person name="Lapidus A."/>
            <person name="Del Rio T.G."/>
            <person name="Dalin E."/>
            <person name="Tice H."/>
            <person name="Bruce D."/>
            <person name="Goodwin L."/>
            <person name="Pitluck S."/>
            <person name="Sims D."/>
            <person name="Brettin T."/>
            <person name="Detter J.C."/>
            <person name="Han C."/>
            <person name="Chang Y.J."/>
            <person name="Larimer F."/>
            <person name="Land M."/>
            <person name="Hauser L."/>
            <person name="Kyrpides N.C."/>
            <person name="Mikhailova N."/>
            <person name="Moser S."/>
            <person name="Jegier P."/>
            <person name="Close D."/>
            <person name="Debruyn J.M."/>
            <person name="Wang Y."/>
            <person name="Layton A.C."/>
            <person name="Allen M.S."/>
            <person name="Sayler G.S."/>
        </authorList>
    </citation>
    <scope>NUCLEOTIDE SEQUENCE [LARGE SCALE GENOMIC DNA]</scope>
    <source>
        <strain evidence="3 4">MZ1T</strain>
    </source>
</reference>
<dbReference type="Pfam" id="PF00583">
    <property type="entry name" value="Acetyltransf_1"/>
    <property type="match status" value="1"/>
</dbReference>
<evidence type="ECO:0000313" key="3">
    <source>
        <dbReference type="EMBL" id="ACR01442.1"/>
    </source>
</evidence>
<dbReference type="EMBL" id="CP001281">
    <property type="protein sequence ID" value="ACR01442.1"/>
    <property type="molecule type" value="Genomic_DNA"/>
</dbReference>
<feature type="domain" description="N-acetyltransferase" evidence="2">
    <location>
        <begin position="75"/>
        <end position="137"/>
    </location>
</feature>
<dbReference type="InterPro" id="IPR016181">
    <property type="entry name" value="Acyl_CoA_acyltransferase"/>
</dbReference>
<feature type="region of interest" description="Disordered" evidence="1">
    <location>
        <begin position="1"/>
        <end position="26"/>
    </location>
</feature>
<dbReference type="RefSeq" id="WP_004327579.1">
    <property type="nucleotide sequence ID" value="NC_011662.2"/>
</dbReference>
<dbReference type="KEGG" id="tmz:Tmz1t_2843"/>